<evidence type="ECO:0000313" key="2">
    <source>
        <dbReference type="Proteomes" id="UP000886595"/>
    </source>
</evidence>
<proteinExistence type="predicted"/>
<comment type="caution">
    <text evidence="1">The sequence shown here is derived from an EMBL/GenBank/DDBJ whole genome shotgun (WGS) entry which is preliminary data.</text>
</comment>
<dbReference type="Proteomes" id="UP000886595">
    <property type="component" value="Unassembled WGS sequence"/>
</dbReference>
<protein>
    <submittedName>
        <fullName evidence="1">Uncharacterized protein</fullName>
    </submittedName>
</protein>
<gene>
    <name evidence="1" type="ORF">Bca52824_052312</name>
</gene>
<evidence type="ECO:0000313" key="1">
    <source>
        <dbReference type="EMBL" id="KAG2281092.1"/>
    </source>
</evidence>
<accession>A0A8X7R3R4</accession>
<dbReference type="EMBL" id="JAAMPC010000011">
    <property type="protein sequence ID" value="KAG2281092.1"/>
    <property type="molecule type" value="Genomic_DNA"/>
</dbReference>
<keyword evidence="2" id="KW-1185">Reference proteome</keyword>
<reference evidence="1 2" key="1">
    <citation type="submission" date="2020-02" db="EMBL/GenBank/DDBJ databases">
        <authorList>
            <person name="Ma Q."/>
            <person name="Huang Y."/>
            <person name="Song X."/>
            <person name="Pei D."/>
        </authorList>
    </citation>
    <scope>NUCLEOTIDE SEQUENCE [LARGE SCALE GENOMIC DNA]</scope>
    <source>
        <strain evidence="1">Sxm20200214</strain>
        <tissue evidence="1">Leaf</tissue>
    </source>
</reference>
<name>A0A8X7R3R4_BRACI</name>
<sequence>MSIIAGSYERFIWGFKLKPTKHDADNQTLTLSPLFSYPSHLSSITTVALFFAASSAVNHIRLVMTKNWNTRGGNMLVNWPVKFFEDFYEYQANNRTGEQRNSISAIYPKAVSALPEDHPQLHISYKRTTVANKKTKETT</sequence>
<dbReference type="AlphaFoldDB" id="A0A8X7R3R4"/>
<organism evidence="1 2">
    <name type="scientific">Brassica carinata</name>
    <name type="common">Ethiopian mustard</name>
    <name type="synonym">Abyssinian cabbage</name>
    <dbReference type="NCBI Taxonomy" id="52824"/>
    <lineage>
        <taxon>Eukaryota</taxon>
        <taxon>Viridiplantae</taxon>
        <taxon>Streptophyta</taxon>
        <taxon>Embryophyta</taxon>
        <taxon>Tracheophyta</taxon>
        <taxon>Spermatophyta</taxon>
        <taxon>Magnoliopsida</taxon>
        <taxon>eudicotyledons</taxon>
        <taxon>Gunneridae</taxon>
        <taxon>Pentapetalae</taxon>
        <taxon>rosids</taxon>
        <taxon>malvids</taxon>
        <taxon>Brassicales</taxon>
        <taxon>Brassicaceae</taxon>
        <taxon>Brassiceae</taxon>
        <taxon>Brassica</taxon>
    </lineage>
</organism>
<dbReference type="OrthoDB" id="308449at2759"/>